<gene>
    <name evidence="2" type="ORF">PHYPA_007901</name>
</gene>
<accession>A0A2K1KKA8</accession>
<evidence type="ECO:0000313" key="2">
    <source>
        <dbReference type="EMBL" id="PNR54224.1"/>
    </source>
</evidence>
<proteinExistence type="predicted"/>
<dbReference type="EnsemblPlants" id="Pp3c5_19718V3.1">
    <property type="protein sequence ID" value="PAC:32953093.CDS.1"/>
    <property type="gene ID" value="Pp3c5_19718"/>
</dbReference>
<keyword evidence="1" id="KW-0732">Signal</keyword>
<reference evidence="2 4" key="2">
    <citation type="journal article" date="2018" name="Plant J.">
        <title>The Physcomitrella patens chromosome-scale assembly reveals moss genome structure and evolution.</title>
        <authorList>
            <person name="Lang D."/>
            <person name="Ullrich K.K."/>
            <person name="Murat F."/>
            <person name="Fuchs J."/>
            <person name="Jenkins J."/>
            <person name="Haas F.B."/>
            <person name="Piednoel M."/>
            <person name="Gundlach H."/>
            <person name="Van Bel M."/>
            <person name="Meyberg R."/>
            <person name="Vives C."/>
            <person name="Morata J."/>
            <person name="Symeonidi A."/>
            <person name="Hiss M."/>
            <person name="Muchero W."/>
            <person name="Kamisugi Y."/>
            <person name="Saleh O."/>
            <person name="Blanc G."/>
            <person name="Decker E.L."/>
            <person name="van Gessel N."/>
            <person name="Grimwood J."/>
            <person name="Hayes R.D."/>
            <person name="Graham S.W."/>
            <person name="Gunter L.E."/>
            <person name="McDaniel S.F."/>
            <person name="Hoernstein S.N.W."/>
            <person name="Larsson A."/>
            <person name="Li F.W."/>
            <person name="Perroud P.F."/>
            <person name="Phillips J."/>
            <person name="Ranjan P."/>
            <person name="Rokshar D.S."/>
            <person name="Rothfels C.J."/>
            <person name="Schneider L."/>
            <person name="Shu S."/>
            <person name="Stevenson D.W."/>
            <person name="Thummler F."/>
            <person name="Tillich M."/>
            <person name="Villarreal Aguilar J.C."/>
            <person name="Widiez T."/>
            <person name="Wong G.K."/>
            <person name="Wymore A."/>
            <person name="Zhang Y."/>
            <person name="Zimmer A.D."/>
            <person name="Quatrano R.S."/>
            <person name="Mayer K.F.X."/>
            <person name="Goodstein D."/>
            <person name="Casacuberta J.M."/>
            <person name="Vandepoele K."/>
            <person name="Reski R."/>
            <person name="Cuming A.C."/>
            <person name="Tuskan G.A."/>
            <person name="Maumus F."/>
            <person name="Salse J."/>
            <person name="Schmutz J."/>
            <person name="Rensing S.A."/>
        </authorList>
    </citation>
    <scope>NUCLEOTIDE SEQUENCE [LARGE SCALE GENOMIC DNA]</scope>
    <source>
        <strain evidence="3 4">cv. Gransden 2004</strain>
    </source>
</reference>
<name>A0A2K1KKA8_PHYPA</name>
<dbReference type="EMBL" id="ABEU02000005">
    <property type="protein sequence ID" value="PNR54224.1"/>
    <property type="molecule type" value="Genomic_DNA"/>
</dbReference>
<evidence type="ECO:0000313" key="4">
    <source>
        <dbReference type="Proteomes" id="UP000006727"/>
    </source>
</evidence>
<sequence length="77" mass="8545">MLIPPFALSIIIVVFPSLQLLCRSTTQSPIATLDSPPRHCQVPDRLVDEVLHVVCCDHLCHVFNVTANPRELSSNLI</sequence>
<evidence type="ECO:0000256" key="1">
    <source>
        <dbReference type="SAM" id="SignalP"/>
    </source>
</evidence>
<keyword evidence="4" id="KW-1185">Reference proteome</keyword>
<evidence type="ECO:0008006" key="5">
    <source>
        <dbReference type="Google" id="ProtNLM"/>
    </source>
</evidence>
<feature type="chain" id="PRO_5036319064" description="Secreted protein" evidence="1">
    <location>
        <begin position="23"/>
        <end position="77"/>
    </location>
</feature>
<dbReference type="AlphaFoldDB" id="A0A2K1KKA8"/>
<protein>
    <recommendedName>
        <fullName evidence="5">Secreted protein</fullName>
    </recommendedName>
</protein>
<evidence type="ECO:0000313" key="3">
    <source>
        <dbReference type="EnsemblPlants" id="PAC:32953093.CDS.1"/>
    </source>
</evidence>
<dbReference type="InParanoid" id="A0A2K1KKA8"/>
<dbReference type="Gramene" id="Pp3c5_19718V3.1">
    <property type="protein sequence ID" value="PAC:32953093.CDS.1"/>
    <property type="gene ID" value="Pp3c5_19718"/>
</dbReference>
<reference evidence="2 4" key="1">
    <citation type="journal article" date="2008" name="Science">
        <title>The Physcomitrella genome reveals evolutionary insights into the conquest of land by plants.</title>
        <authorList>
            <person name="Rensing S."/>
            <person name="Lang D."/>
            <person name="Zimmer A."/>
            <person name="Terry A."/>
            <person name="Salamov A."/>
            <person name="Shapiro H."/>
            <person name="Nishiyama T."/>
            <person name="Perroud P.-F."/>
            <person name="Lindquist E."/>
            <person name="Kamisugi Y."/>
            <person name="Tanahashi T."/>
            <person name="Sakakibara K."/>
            <person name="Fujita T."/>
            <person name="Oishi K."/>
            <person name="Shin-I T."/>
            <person name="Kuroki Y."/>
            <person name="Toyoda A."/>
            <person name="Suzuki Y."/>
            <person name="Hashimoto A."/>
            <person name="Yamaguchi K."/>
            <person name="Sugano A."/>
            <person name="Kohara Y."/>
            <person name="Fujiyama A."/>
            <person name="Anterola A."/>
            <person name="Aoki S."/>
            <person name="Ashton N."/>
            <person name="Barbazuk W.B."/>
            <person name="Barker E."/>
            <person name="Bennetzen J."/>
            <person name="Bezanilla M."/>
            <person name="Blankenship R."/>
            <person name="Cho S.H."/>
            <person name="Dutcher S."/>
            <person name="Estelle M."/>
            <person name="Fawcett J.A."/>
            <person name="Gundlach H."/>
            <person name="Hanada K."/>
            <person name="Heyl A."/>
            <person name="Hicks K.A."/>
            <person name="Hugh J."/>
            <person name="Lohr M."/>
            <person name="Mayer K."/>
            <person name="Melkozernov A."/>
            <person name="Murata T."/>
            <person name="Nelson D."/>
            <person name="Pils B."/>
            <person name="Prigge M."/>
            <person name="Reiss B."/>
            <person name="Renner T."/>
            <person name="Rombauts S."/>
            <person name="Rushton P."/>
            <person name="Sanderfoot A."/>
            <person name="Schween G."/>
            <person name="Shiu S.-H."/>
            <person name="Stueber K."/>
            <person name="Theodoulou F.L."/>
            <person name="Tu H."/>
            <person name="Van de Peer Y."/>
            <person name="Verrier P.J."/>
            <person name="Waters E."/>
            <person name="Wood A."/>
            <person name="Yang L."/>
            <person name="Cove D."/>
            <person name="Cuming A."/>
            <person name="Hasebe M."/>
            <person name="Lucas S."/>
            <person name="Mishler D.B."/>
            <person name="Reski R."/>
            <person name="Grigoriev I."/>
            <person name="Quatrano R.S."/>
            <person name="Boore J.L."/>
        </authorList>
    </citation>
    <scope>NUCLEOTIDE SEQUENCE [LARGE SCALE GENOMIC DNA]</scope>
    <source>
        <strain evidence="3 4">cv. Gransden 2004</strain>
    </source>
</reference>
<organism evidence="2">
    <name type="scientific">Physcomitrium patens</name>
    <name type="common">Spreading-leaved earth moss</name>
    <name type="synonym">Physcomitrella patens</name>
    <dbReference type="NCBI Taxonomy" id="3218"/>
    <lineage>
        <taxon>Eukaryota</taxon>
        <taxon>Viridiplantae</taxon>
        <taxon>Streptophyta</taxon>
        <taxon>Embryophyta</taxon>
        <taxon>Bryophyta</taxon>
        <taxon>Bryophytina</taxon>
        <taxon>Bryopsida</taxon>
        <taxon>Funariidae</taxon>
        <taxon>Funariales</taxon>
        <taxon>Funariaceae</taxon>
        <taxon>Physcomitrium</taxon>
    </lineage>
</organism>
<reference evidence="3" key="3">
    <citation type="submission" date="2020-12" db="UniProtKB">
        <authorList>
            <consortium name="EnsemblPlants"/>
        </authorList>
    </citation>
    <scope>IDENTIFICATION</scope>
</reference>
<dbReference type="Proteomes" id="UP000006727">
    <property type="component" value="Chromosome 5"/>
</dbReference>
<feature type="signal peptide" evidence="1">
    <location>
        <begin position="1"/>
        <end position="22"/>
    </location>
</feature>